<evidence type="ECO:0000256" key="1">
    <source>
        <dbReference type="SAM" id="MobiDB-lite"/>
    </source>
</evidence>
<dbReference type="EMBL" id="CP023693">
    <property type="protein sequence ID" value="QEV32200.1"/>
    <property type="molecule type" value="Genomic_DNA"/>
</dbReference>
<evidence type="ECO:0000313" key="4">
    <source>
        <dbReference type="Proteomes" id="UP000326029"/>
    </source>
</evidence>
<dbReference type="InterPro" id="IPR006311">
    <property type="entry name" value="TAT_signal"/>
</dbReference>
<evidence type="ECO:0000259" key="2">
    <source>
        <dbReference type="Pfam" id="PF13360"/>
    </source>
</evidence>
<dbReference type="GeneID" id="95453814"/>
<dbReference type="SMART" id="SM00564">
    <property type="entry name" value="PQQ"/>
    <property type="match status" value="6"/>
</dbReference>
<dbReference type="Gene3D" id="2.130.10.10">
    <property type="entry name" value="YVTN repeat-like/Quinoprotein amine dehydrogenase"/>
    <property type="match status" value="1"/>
</dbReference>
<dbReference type="SUPFAM" id="SSF50998">
    <property type="entry name" value="Quinoprotein alcohol dehydrogenase-like"/>
    <property type="match status" value="1"/>
</dbReference>
<keyword evidence="4" id="KW-1185">Reference proteome</keyword>
<dbReference type="InterPro" id="IPR011047">
    <property type="entry name" value="Quinoprotein_ADH-like_sf"/>
</dbReference>
<evidence type="ECO:0000313" key="3">
    <source>
        <dbReference type="EMBL" id="QEV32200.1"/>
    </source>
</evidence>
<feature type="domain" description="Pyrrolo-quinoline quinone repeat" evidence="2">
    <location>
        <begin position="119"/>
        <end position="268"/>
    </location>
</feature>
<dbReference type="Pfam" id="PF13360">
    <property type="entry name" value="PQQ_2"/>
    <property type="match status" value="1"/>
</dbReference>
<dbReference type="Gene3D" id="2.40.10.480">
    <property type="match status" value="1"/>
</dbReference>
<sequence length="423" mass="44491">MPIRGGSTAGTTAGERGPSRRHLVRLAGTGLGLAVLGAGAWGCGPVEEPAADATAPGKNPSAGEAAPGDAFTTPPPGTAPRPLWQDGAALGALGAMDALAVSGDVVMVSGDPLTGRSLTTGKRLWSREKVAVPGAKLLVAGGTLYLASARYDGDVVGLDPATGEETWRSRLGGKKYAQPRTIAVDEQRVYVLAGILEADYSVKDNVIAALDIASGKVVWQERRDRGTQQFGITAAVSGRHLVYTDFRENVTVRDTATGRQVWTKKIGRSNSERIAVHGDLVVVADGGRLRAFALADGAERWSLAGDESYTRFHSPAVLDGVLYVSDSAHVLRAVDPATGEERWRNADLLEVAYPWQFVKAGGNLYAATELDPKGGILAFDAQDGKLRWTYNDGTGAVDKWYVAASGKRLAALHGKRLTALPAV</sequence>
<dbReference type="PANTHER" id="PTHR34512">
    <property type="entry name" value="CELL SURFACE PROTEIN"/>
    <property type="match status" value="1"/>
</dbReference>
<dbReference type="InterPro" id="IPR015943">
    <property type="entry name" value="WD40/YVTN_repeat-like_dom_sf"/>
</dbReference>
<reference evidence="3 4" key="1">
    <citation type="submission" date="2017-09" db="EMBL/GenBank/DDBJ databases">
        <authorList>
            <person name="Lee N."/>
            <person name="Cho B.-K."/>
        </authorList>
    </citation>
    <scope>NUCLEOTIDE SEQUENCE [LARGE SCALE GENOMIC DNA]</scope>
    <source>
        <strain evidence="3 4">ATCC 19740</strain>
    </source>
</reference>
<name>A0ABX6BBD2_9ACTN</name>
<organism evidence="3 4">
    <name type="scientific">Streptomyces cinereoruber</name>
    <dbReference type="NCBI Taxonomy" id="67260"/>
    <lineage>
        <taxon>Bacteria</taxon>
        <taxon>Bacillati</taxon>
        <taxon>Actinomycetota</taxon>
        <taxon>Actinomycetes</taxon>
        <taxon>Kitasatosporales</taxon>
        <taxon>Streptomycetaceae</taxon>
        <taxon>Streptomyces</taxon>
    </lineage>
</organism>
<protein>
    <recommendedName>
        <fullName evidence="2">Pyrrolo-quinoline quinone repeat domain-containing protein</fullName>
    </recommendedName>
</protein>
<proteinExistence type="predicted"/>
<accession>A0ABX6BBD2</accession>
<dbReference type="Proteomes" id="UP000326029">
    <property type="component" value="Chromosome"/>
</dbReference>
<dbReference type="InterPro" id="IPR002372">
    <property type="entry name" value="PQQ_rpt_dom"/>
</dbReference>
<dbReference type="PANTHER" id="PTHR34512:SF30">
    <property type="entry name" value="OUTER MEMBRANE PROTEIN ASSEMBLY FACTOR BAMB"/>
    <property type="match status" value="1"/>
</dbReference>
<dbReference type="RefSeq" id="WP_152369864.1">
    <property type="nucleotide sequence ID" value="NZ_BMSJ01000005.1"/>
</dbReference>
<dbReference type="InterPro" id="IPR018391">
    <property type="entry name" value="PQQ_b-propeller_rpt"/>
</dbReference>
<dbReference type="PROSITE" id="PS51318">
    <property type="entry name" value="TAT"/>
    <property type="match status" value="1"/>
</dbReference>
<gene>
    <name evidence="3" type="ORF">CP977_08520</name>
</gene>
<feature type="region of interest" description="Disordered" evidence="1">
    <location>
        <begin position="1"/>
        <end position="20"/>
    </location>
</feature>
<feature type="region of interest" description="Disordered" evidence="1">
    <location>
        <begin position="47"/>
        <end position="80"/>
    </location>
</feature>